<evidence type="ECO:0000256" key="1">
    <source>
        <dbReference type="ARBA" id="ARBA00004651"/>
    </source>
</evidence>
<dbReference type="InterPro" id="IPR003352">
    <property type="entry name" value="PTS_EIIC"/>
</dbReference>
<dbReference type="InterPro" id="IPR050429">
    <property type="entry name" value="PTS_Glucose_EIICBA"/>
</dbReference>
<dbReference type="GO" id="GO:0016301">
    <property type="term" value="F:kinase activity"/>
    <property type="evidence" value="ECO:0007669"/>
    <property type="project" value="UniProtKB-KW"/>
</dbReference>
<evidence type="ECO:0000256" key="7">
    <source>
        <dbReference type="ARBA" id="ARBA00022692"/>
    </source>
</evidence>
<sequence>MRDKVQAFAGAMMIPIILLVMVGLFVGIGAAFVNYILPEGTFLWAIFKIIVDMGFMVMNYLPFFFAMGLAFGLAKAEKGWAAFTGFTMLMAFNVVIRTVAGINGWTQETIEVENLITQMGMEKQTAQNFNALWGDVGGIFTYNMGIFSGLLVGAIVAAVHNRYYKTELPNLISFFGGPRFVVIILFFVMIPVGGISYYVWPYIAGGLQSITYAITESGVFGSFLFGVVDKSLLPLGLHHLVAFPIEYTRVGGVLEVDGQMIEGVRNIMLAQAKSADATEYIVHNFTTGRILIQFGGLPGAALAIYMTAKAENKKKVASLLVPAVFTCAFVGITEPLEYTFLFVQPLLYFAIHVPLNGLAYILAEMTNVSILGNQLLFMVPNLFQPHKVHAWSLLYLVPIYFVVYFFAFKYAILKWNAKTPGREDETEGETKLFTKKDFLAKDGKQAGAAAGGIAATGLTLGIIEALGGADNIENVANCATRLRISLHDESLASNDQTWKQDLNAIGVVRMNKGIQVIYGANVITIASNVKEALGFDS</sequence>
<evidence type="ECO:0000256" key="5">
    <source>
        <dbReference type="ARBA" id="ARBA00022679"/>
    </source>
</evidence>
<comment type="subcellular location">
    <subcellularLocation>
        <location evidence="1">Cell membrane</location>
        <topology evidence="1">Multi-pass membrane protein</topology>
    </subcellularLocation>
</comment>
<evidence type="ECO:0000256" key="3">
    <source>
        <dbReference type="ARBA" id="ARBA00022475"/>
    </source>
</evidence>
<name>A0A2N8ZLA8_9VIBR</name>
<keyword evidence="8" id="KW-0418">Kinase</keyword>
<feature type="transmembrane region" description="Helical" evidence="12">
    <location>
        <begin position="180"/>
        <end position="200"/>
    </location>
</feature>
<keyword evidence="10 12" id="KW-0472">Membrane</keyword>
<dbReference type="OrthoDB" id="7571469at2"/>
<dbReference type="GO" id="GO:0005886">
    <property type="term" value="C:plasma membrane"/>
    <property type="evidence" value="ECO:0007669"/>
    <property type="project" value="UniProtKB-SubCell"/>
</dbReference>
<feature type="transmembrane region" description="Helical" evidence="12">
    <location>
        <begin position="316"/>
        <end position="332"/>
    </location>
</feature>
<dbReference type="InterPro" id="IPR036878">
    <property type="entry name" value="Glu_permease_IIB"/>
</dbReference>
<dbReference type="GO" id="GO:0090563">
    <property type="term" value="F:protein-phosphocysteine-sugar phosphotransferase activity"/>
    <property type="evidence" value="ECO:0007669"/>
    <property type="project" value="TreeGrafter"/>
</dbReference>
<dbReference type="AlphaFoldDB" id="A0A2N8ZLA8"/>
<evidence type="ECO:0000313" key="16">
    <source>
        <dbReference type="Proteomes" id="UP000235828"/>
    </source>
</evidence>
<keyword evidence="9 12" id="KW-1133">Transmembrane helix</keyword>
<dbReference type="InterPro" id="IPR018113">
    <property type="entry name" value="PTrfase_EIIB_Cys"/>
</dbReference>
<dbReference type="InterPro" id="IPR001996">
    <property type="entry name" value="PTS_IIB_1"/>
</dbReference>
<keyword evidence="7 12" id="KW-0812">Transmembrane</keyword>
<evidence type="ECO:0000259" key="13">
    <source>
        <dbReference type="PROSITE" id="PS51098"/>
    </source>
</evidence>
<feature type="transmembrane region" description="Helical" evidence="12">
    <location>
        <begin position="389"/>
        <end position="412"/>
    </location>
</feature>
<dbReference type="Proteomes" id="UP000235828">
    <property type="component" value="Chromosome B"/>
</dbReference>
<proteinExistence type="predicted"/>
<evidence type="ECO:0000259" key="14">
    <source>
        <dbReference type="PROSITE" id="PS51103"/>
    </source>
</evidence>
<keyword evidence="2" id="KW-0813">Transport</keyword>
<feature type="transmembrane region" description="Helical" evidence="12">
    <location>
        <begin position="80"/>
        <end position="100"/>
    </location>
</feature>
<organism evidence="15 16">
    <name type="scientific">Vibrio tapetis subsp. tapetis</name>
    <dbReference type="NCBI Taxonomy" id="1671868"/>
    <lineage>
        <taxon>Bacteria</taxon>
        <taxon>Pseudomonadati</taxon>
        <taxon>Pseudomonadota</taxon>
        <taxon>Gammaproteobacteria</taxon>
        <taxon>Vibrionales</taxon>
        <taxon>Vibrionaceae</taxon>
        <taxon>Vibrio</taxon>
    </lineage>
</organism>
<keyword evidence="4" id="KW-0762">Sugar transport</keyword>
<dbReference type="CDD" id="cd00212">
    <property type="entry name" value="PTS_IIB_glc"/>
    <property type="match status" value="1"/>
</dbReference>
<feature type="transmembrane region" description="Helical" evidence="12">
    <location>
        <begin position="12"/>
        <end position="36"/>
    </location>
</feature>
<reference evidence="15 16" key="1">
    <citation type="submission" date="2017-10" db="EMBL/GenBank/DDBJ databases">
        <authorList>
            <person name="Banno H."/>
            <person name="Chua N.-H."/>
        </authorList>
    </citation>
    <scope>NUCLEOTIDE SEQUENCE [LARGE SCALE GENOMIC DNA]</scope>
    <source>
        <strain evidence="15">Vibrio tapetis CECT4600</strain>
    </source>
</reference>
<evidence type="ECO:0000313" key="15">
    <source>
        <dbReference type="EMBL" id="SON52666.1"/>
    </source>
</evidence>
<feature type="domain" description="PTS EIIB type-1" evidence="13">
    <location>
        <begin position="456"/>
        <end position="537"/>
    </location>
</feature>
<dbReference type="Gene3D" id="3.30.1360.60">
    <property type="entry name" value="Glucose permease domain IIB"/>
    <property type="match status" value="1"/>
</dbReference>
<dbReference type="PANTHER" id="PTHR30009:SF12">
    <property type="entry name" value="PHOSPHOTRANSFERASE IIC COMPONENT GLVC"/>
    <property type="match status" value="1"/>
</dbReference>
<feature type="domain" description="PTS EIIC type-1" evidence="14">
    <location>
        <begin position="1"/>
        <end position="424"/>
    </location>
</feature>
<evidence type="ECO:0000256" key="2">
    <source>
        <dbReference type="ARBA" id="ARBA00022448"/>
    </source>
</evidence>
<dbReference type="RefSeq" id="WP_102524863.1">
    <property type="nucleotide sequence ID" value="NZ_LT960612.1"/>
</dbReference>
<feature type="transmembrane region" description="Helical" evidence="12">
    <location>
        <begin position="139"/>
        <end position="159"/>
    </location>
</feature>
<evidence type="ECO:0000256" key="8">
    <source>
        <dbReference type="ARBA" id="ARBA00022777"/>
    </source>
</evidence>
<dbReference type="Pfam" id="PF00367">
    <property type="entry name" value="PTS_EIIB"/>
    <property type="match status" value="1"/>
</dbReference>
<feature type="transmembrane region" description="Helical" evidence="12">
    <location>
        <begin position="206"/>
        <end position="228"/>
    </location>
</feature>
<dbReference type="NCBIfam" id="TIGR00826">
    <property type="entry name" value="EIIB_glc"/>
    <property type="match status" value="1"/>
</dbReference>
<keyword evidence="6" id="KW-0598">Phosphotransferase system</keyword>
<evidence type="ECO:0000256" key="11">
    <source>
        <dbReference type="PROSITE-ProRule" id="PRU00421"/>
    </source>
</evidence>
<accession>A0A2N8ZLA8</accession>
<dbReference type="GO" id="GO:0009401">
    <property type="term" value="P:phosphoenolpyruvate-dependent sugar phosphotransferase system"/>
    <property type="evidence" value="ECO:0007669"/>
    <property type="project" value="UniProtKB-KW"/>
</dbReference>
<evidence type="ECO:0000256" key="9">
    <source>
        <dbReference type="ARBA" id="ARBA00022989"/>
    </source>
</evidence>
<evidence type="ECO:0000256" key="10">
    <source>
        <dbReference type="ARBA" id="ARBA00023136"/>
    </source>
</evidence>
<feature type="transmembrane region" description="Helical" evidence="12">
    <location>
        <begin position="42"/>
        <end position="73"/>
    </location>
</feature>
<keyword evidence="5" id="KW-0808">Transferase</keyword>
<dbReference type="KEGG" id="vta:B1055"/>
<evidence type="ECO:0000256" key="12">
    <source>
        <dbReference type="SAM" id="Phobius"/>
    </source>
</evidence>
<dbReference type="EMBL" id="LT960612">
    <property type="protein sequence ID" value="SON52666.1"/>
    <property type="molecule type" value="Genomic_DNA"/>
</dbReference>
<dbReference type="PROSITE" id="PS51103">
    <property type="entry name" value="PTS_EIIC_TYPE_1"/>
    <property type="match status" value="1"/>
</dbReference>
<dbReference type="PROSITE" id="PS01035">
    <property type="entry name" value="PTS_EIIB_TYPE_1_CYS"/>
    <property type="match status" value="1"/>
</dbReference>
<dbReference type="Pfam" id="PF02378">
    <property type="entry name" value="PTS_EIIC"/>
    <property type="match status" value="1"/>
</dbReference>
<dbReference type="GO" id="GO:0008982">
    <property type="term" value="F:protein-N(PI)-phosphohistidine-sugar phosphotransferase activity"/>
    <property type="evidence" value="ECO:0007669"/>
    <property type="project" value="InterPro"/>
</dbReference>
<protein>
    <submittedName>
        <fullName evidence="15">Putative PTS system maltose and glucose-specific transporter subunits IIABC</fullName>
    </submittedName>
</protein>
<keyword evidence="16" id="KW-1185">Reference proteome</keyword>
<feature type="active site" description="Phosphocysteine intermediate; for EIIB activity" evidence="11">
    <location>
        <position position="478"/>
    </location>
</feature>
<keyword evidence="3" id="KW-1003">Cell membrane</keyword>
<gene>
    <name evidence="15" type="ORF">VTAP4600_B1055</name>
</gene>
<dbReference type="SUPFAM" id="SSF55604">
    <property type="entry name" value="Glucose permease domain IIB"/>
    <property type="match status" value="1"/>
</dbReference>
<evidence type="ECO:0000256" key="4">
    <source>
        <dbReference type="ARBA" id="ARBA00022597"/>
    </source>
</evidence>
<evidence type="ECO:0000256" key="6">
    <source>
        <dbReference type="ARBA" id="ARBA00022683"/>
    </source>
</evidence>
<dbReference type="PROSITE" id="PS51098">
    <property type="entry name" value="PTS_EIIB_TYPE_1"/>
    <property type="match status" value="1"/>
</dbReference>
<dbReference type="PANTHER" id="PTHR30009">
    <property type="entry name" value="CYTOCHROME C-TYPE SYNTHESIS PROTEIN AND PTS TRANSMEMBRANE COMPONENT"/>
    <property type="match status" value="1"/>
</dbReference>
<dbReference type="InterPro" id="IPR013013">
    <property type="entry name" value="PTS_EIIC_1"/>
</dbReference>